<dbReference type="InterPro" id="IPR019749">
    <property type="entry name" value="Band_41_domain"/>
</dbReference>
<feature type="compositionally biased region" description="Acidic residues" evidence="6">
    <location>
        <begin position="177"/>
        <end position="186"/>
    </location>
</feature>
<dbReference type="GeneID" id="113037695"/>
<sequence>MTTEVGSETDVKKEPEKDPEVQQQTEQPEEPADHTASTSADQPQEQIQSGQAESDQEAAVSPEPSSPPAAGTQKKEKGISRFLPPWLKRQKSQSQDKPSESSAPPKQESVELKEEEEETSQPKEEVDAGGAAAASTEQTEEVKEVREEVQTEEKEKEKEEEESIGSADTQPVREEKEGELEVEEKEEEKKEEEKKEEGKKEEEKKEEGKKEEKQLIQQEASVLSTHKVNKKMKMVVCHVTLLDGSQFSCEVEKRTKGQYLFFQVCEHLNLLEKDYFGLSFKDHAEQRCWLDITKEIKRQIRNSQWQFTFSVKFYPPDPSQLTEDITRYLLCLQLRQDISSGRLPCSFVTHALLGSYTLQAELGDHDPDEHRLDYISDFQFAPNQTKELEEKVVELHKSHRGMTPAQADTQFLENAKKLSMYGVDLHHAKDSEGVDIMLGVCANGLLIYKDRLRINRFAWPKILKISYKRSNFYIKIRPGEAEQFESTVGFKLPNHRAAKRVWKVCVEHHTFFRLVSPEHPTKTKFLTLGSKFRYSGRTQAQTRQASSLIDRPAPNFQRSSSKRLSRSLDGAPVVSVSDYSQAAGAGENGPALELNSDSKVPQETPPRPGTDSRDTSKNAEVKPEVDDQPEVIEVVEETVVIEEIVKAKPKSPAPEASIPVETEVKEERSLSSDSESEEEAEYHAQPPSTSISIQQIKEEPEEEQEAELTQQAPPSVIESQPSAEAAEPGPAAEEEKAAERTHEPLPTTDEAPNGHALQAEAPPTAEEEEPHIVNGSASRVEAEHLPQVICCSEPPVVKTEMVTISDTFAAQKTEISTKEVPIVHTETKTITYEAAQLDGNGDGEPGVLMTAQTITSESLCTTTTTHITKTLKGGQSETRIEKRIVITGDSDIDHDQALAQAIKEAKEQHPDMSVTRVVVHKETELAEDED</sequence>
<dbReference type="FunFam" id="3.10.20.90:FF:000002">
    <property type="entry name" value="Erythrocyte protein band 4.1-like 3"/>
    <property type="match status" value="1"/>
</dbReference>
<feature type="compositionally biased region" description="Polar residues" evidence="6">
    <location>
        <begin position="537"/>
        <end position="547"/>
    </location>
</feature>
<dbReference type="PRINTS" id="PR00935">
    <property type="entry name" value="BAND41"/>
</dbReference>
<evidence type="ECO:0000313" key="9">
    <source>
        <dbReference type="RefSeq" id="XP_026050806.1"/>
    </source>
</evidence>
<dbReference type="AlphaFoldDB" id="A0A6P6ISZ6"/>
<dbReference type="GO" id="GO:0005886">
    <property type="term" value="C:plasma membrane"/>
    <property type="evidence" value="ECO:0007669"/>
    <property type="project" value="TreeGrafter"/>
</dbReference>
<evidence type="ECO:0000256" key="4">
    <source>
        <dbReference type="ARBA" id="ARBA00023203"/>
    </source>
</evidence>
<keyword evidence="4" id="KW-0009">Actin-binding</keyword>
<dbReference type="InterPro" id="IPR019747">
    <property type="entry name" value="FERM_CS"/>
</dbReference>
<evidence type="ECO:0000256" key="1">
    <source>
        <dbReference type="ARBA" id="ARBA00004245"/>
    </source>
</evidence>
<accession>A0A6P6ISZ6</accession>
<name>A0A6P6ISZ6_CARAU</name>
<dbReference type="GO" id="GO:0031032">
    <property type="term" value="P:actomyosin structure organization"/>
    <property type="evidence" value="ECO:0007669"/>
    <property type="project" value="TreeGrafter"/>
</dbReference>
<dbReference type="PROSITE" id="PS50057">
    <property type="entry name" value="FERM_3"/>
    <property type="match status" value="1"/>
</dbReference>
<feature type="region of interest" description="Disordered" evidence="6">
    <location>
        <begin position="537"/>
        <end position="630"/>
    </location>
</feature>
<gene>
    <name evidence="9" type="primary">LOC113037695</name>
</gene>
<dbReference type="Pfam" id="PF09380">
    <property type="entry name" value="FERM_C"/>
    <property type="match status" value="1"/>
</dbReference>
<evidence type="ECO:0000256" key="3">
    <source>
        <dbReference type="ARBA" id="ARBA00022553"/>
    </source>
</evidence>
<dbReference type="InterPro" id="IPR018979">
    <property type="entry name" value="FERM_N"/>
</dbReference>
<dbReference type="Pfam" id="PF05902">
    <property type="entry name" value="4_1_CTD"/>
    <property type="match status" value="1"/>
</dbReference>
<reference evidence="9" key="1">
    <citation type="submission" date="2025-08" db="UniProtKB">
        <authorList>
            <consortium name="RefSeq"/>
        </authorList>
    </citation>
    <scope>IDENTIFICATION</scope>
    <source>
        <strain evidence="9">Wakin</strain>
        <tissue evidence="9">Muscle</tissue>
    </source>
</reference>
<dbReference type="InterPro" id="IPR014847">
    <property type="entry name" value="FA"/>
</dbReference>
<dbReference type="InterPro" id="IPR018980">
    <property type="entry name" value="FERM_PH-like_C"/>
</dbReference>
<dbReference type="SUPFAM" id="SSF47031">
    <property type="entry name" value="Second domain of FERM"/>
    <property type="match status" value="1"/>
</dbReference>
<dbReference type="Gene3D" id="2.30.29.30">
    <property type="entry name" value="Pleckstrin-homology domain (PH domain)/Phosphotyrosine-binding domain (PTB)"/>
    <property type="match status" value="1"/>
</dbReference>
<keyword evidence="2" id="KW-0963">Cytoplasm</keyword>
<dbReference type="InterPro" id="IPR019748">
    <property type="entry name" value="FERM_central"/>
</dbReference>
<feature type="compositionally biased region" description="Basic and acidic residues" evidence="6">
    <location>
        <begin position="187"/>
        <end position="214"/>
    </location>
</feature>
<keyword evidence="8" id="KW-1185">Reference proteome</keyword>
<dbReference type="PIRSF" id="PIRSF002304">
    <property type="entry name" value="Membrane_skeletal_4_1"/>
    <property type="match status" value="1"/>
</dbReference>
<dbReference type="FunFam" id="1.20.80.10:FF:000001">
    <property type="entry name" value="Erythrocyte membrane protein band 4.1"/>
    <property type="match status" value="1"/>
</dbReference>
<dbReference type="InterPro" id="IPR035963">
    <property type="entry name" value="FERM_2"/>
</dbReference>
<dbReference type="InterPro" id="IPR008379">
    <property type="entry name" value="Band_4.1_C"/>
</dbReference>
<dbReference type="InterPro" id="IPR029071">
    <property type="entry name" value="Ubiquitin-like_domsf"/>
</dbReference>
<dbReference type="GO" id="GO:0003779">
    <property type="term" value="F:actin binding"/>
    <property type="evidence" value="ECO:0007669"/>
    <property type="project" value="UniProtKB-KW"/>
</dbReference>
<dbReference type="SUPFAM" id="SSF50729">
    <property type="entry name" value="PH domain-like"/>
    <property type="match status" value="1"/>
</dbReference>
<dbReference type="CDD" id="cd14473">
    <property type="entry name" value="FERM_B-lobe"/>
    <property type="match status" value="1"/>
</dbReference>
<feature type="domain" description="FERM" evidence="7">
    <location>
        <begin position="235"/>
        <end position="516"/>
    </location>
</feature>
<feature type="compositionally biased region" description="Basic and acidic residues" evidence="6">
    <location>
        <begin position="610"/>
        <end position="625"/>
    </location>
</feature>
<feature type="compositionally biased region" description="Basic and acidic residues" evidence="6">
    <location>
        <begin position="9"/>
        <end position="20"/>
    </location>
</feature>
<dbReference type="PANTHER" id="PTHR23280">
    <property type="entry name" value="4.1 G PROTEIN"/>
    <property type="match status" value="1"/>
</dbReference>
<dbReference type="SUPFAM" id="SSF54236">
    <property type="entry name" value="Ubiquitin-like"/>
    <property type="match status" value="1"/>
</dbReference>
<evidence type="ECO:0000256" key="2">
    <source>
        <dbReference type="ARBA" id="ARBA00022490"/>
    </source>
</evidence>
<dbReference type="Gene3D" id="1.20.80.10">
    <property type="match status" value="1"/>
</dbReference>
<dbReference type="Pfam" id="PF08736">
    <property type="entry name" value="FA"/>
    <property type="match status" value="1"/>
</dbReference>
<dbReference type="PROSITE" id="PS00660">
    <property type="entry name" value="FERM_1"/>
    <property type="match status" value="1"/>
</dbReference>
<dbReference type="CDD" id="cd13184">
    <property type="entry name" value="FERM_C_4_1_family"/>
    <property type="match status" value="1"/>
</dbReference>
<dbReference type="Proteomes" id="UP000515129">
    <property type="component" value="Chromosome 20"/>
</dbReference>
<dbReference type="InterPro" id="IPR011993">
    <property type="entry name" value="PH-like_dom_sf"/>
</dbReference>
<dbReference type="PROSITE" id="PS00661">
    <property type="entry name" value="FERM_2"/>
    <property type="match status" value="1"/>
</dbReference>
<dbReference type="InterPro" id="IPR014352">
    <property type="entry name" value="FERM/acyl-CoA-bd_prot_sf"/>
</dbReference>
<dbReference type="Pfam" id="PF09379">
    <property type="entry name" value="FERM_N"/>
    <property type="match status" value="1"/>
</dbReference>
<protein>
    <submittedName>
        <fullName evidence="9">Protein 4.1-like isoform X12</fullName>
    </submittedName>
</protein>
<comment type="subcellular location">
    <subcellularLocation>
        <location evidence="1">Cytoplasm</location>
        <location evidence="1">Cytoskeleton</location>
    </subcellularLocation>
</comment>
<evidence type="ECO:0000313" key="8">
    <source>
        <dbReference type="Proteomes" id="UP000515129"/>
    </source>
</evidence>
<keyword evidence="5" id="KW-0206">Cytoskeleton</keyword>
<dbReference type="SMART" id="SM01196">
    <property type="entry name" value="FERM_C"/>
    <property type="match status" value="1"/>
</dbReference>
<feature type="compositionally biased region" description="Polar residues" evidence="6">
    <location>
        <begin position="92"/>
        <end position="104"/>
    </location>
</feature>
<evidence type="ECO:0000256" key="6">
    <source>
        <dbReference type="SAM" id="MobiDB-lite"/>
    </source>
</evidence>
<dbReference type="FunFam" id="2.30.29.30:FF:000001">
    <property type="entry name" value="Erythrocyte membrane protein band 4.1"/>
    <property type="match status" value="1"/>
</dbReference>
<dbReference type="PANTHER" id="PTHR23280:SF41">
    <property type="entry name" value="BAND 4.1-LIKE PROTEIN 2"/>
    <property type="match status" value="1"/>
</dbReference>
<feature type="compositionally biased region" description="Basic and acidic residues" evidence="6">
    <location>
        <begin position="140"/>
        <end position="157"/>
    </location>
</feature>
<dbReference type="RefSeq" id="XP_026050806.1">
    <property type="nucleotide sequence ID" value="XM_026195021.1"/>
</dbReference>
<feature type="compositionally biased region" description="Low complexity" evidence="6">
    <location>
        <begin position="721"/>
        <end position="731"/>
    </location>
</feature>
<dbReference type="InterPro" id="IPR000798">
    <property type="entry name" value="Ez/rad/moesin-like"/>
</dbReference>
<feature type="compositionally biased region" description="Polar residues" evidence="6">
    <location>
        <begin position="35"/>
        <end position="53"/>
    </location>
</feature>
<dbReference type="SMART" id="SM01195">
    <property type="entry name" value="FA"/>
    <property type="match status" value="1"/>
</dbReference>
<feature type="region of interest" description="Disordered" evidence="6">
    <location>
        <begin position="648"/>
        <end position="772"/>
    </location>
</feature>
<dbReference type="SMART" id="SM00295">
    <property type="entry name" value="B41"/>
    <property type="match status" value="1"/>
</dbReference>
<evidence type="ECO:0000259" key="7">
    <source>
        <dbReference type="PROSITE" id="PS50057"/>
    </source>
</evidence>
<dbReference type="Pfam" id="PF00373">
    <property type="entry name" value="FERM_M"/>
    <property type="match status" value="1"/>
</dbReference>
<dbReference type="Gene3D" id="3.10.20.90">
    <property type="entry name" value="Phosphatidylinositol 3-kinase Catalytic Subunit, Chain A, domain 1"/>
    <property type="match status" value="1"/>
</dbReference>
<feature type="compositionally biased region" description="Basic and acidic residues" evidence="6">
    <location>
        <begin position="733"/>
        <end position="743"/>
    </location>
</feature>
<feature type="region of interest" description="Disordered" evidence="6">
    <location>
        <begin position="1"/>
        <end position="214"/>
    </location>
</feature>
<keyword evidence="3" id="KW-0597">Phosphoprotein</keyword>
<proteinExistence type="predicted"/>
<dbReference type="PRINTS" id="PR00661">
    <property type="entry name" value="ERMFAMILY"/>
</dbReference>
<dbReference type="GO" id="GO:0005198">
    <property type="term" value="F:structural molecule activity"/>
    <property type="evidence" value="ECO:0007669"/>
    <property type="project" value="InterPro"/>
</dbReference>
<dbReference type="InterPro" id="IPR000299">
    <property type="entry name" value="FERM_domain"/>
</dbReference>
<dbReference type="GO" id="GO:0005856">
    <property type="term" value="C:cytoskeleton"/>
    <property type="evidence" value="ECO:0007669"/>
    <property type="project" value="UniProtKB-SubCell"/>
</dbReference>
<organism evidence="8 9">
    <name type="scientific">Carassius auratus</name>
    <name type="common">Goldfish</name>
    <dbReference type="NCBI Taxonomy" id="7957"/>
    <lineage>
        <taxon>Eukaryota</taxon>
        <taxon>Metazoa</taxon>
        <taxon>Chordata</taxon>
        <taxon>Craniata</taxon>
        <taxon>Vertebrata</taxon>
        <taxon>Euteleostomi</taxon>
        <taxon>Actinopterygii</taxon>
        <taxon>Neopterygii</taxon>
        <taxon>Teleostei</taxon>
        <taxon>Ostariophysi</taxon>
        <taxon>Cypriniformes</taxon>
        <taxon>Cyprinidae</taxon>
        <taxon>Cyprininae</taxon>
        <taxon>Carassius</taxon>
    </lineage>
</organism>
<evidence type="ECO:0000256" key="5">
    <source>
        <dbReference type="ARBA" id="ARBA00023212"/>
    </source>
</evidence>